<keyword evidence="5" id="KW-0862">Zinc</keyword>
<comment type="subcellular location">
    <subcellularLocation>
        <location evidence="1">Nucleus</location>
    </subcellularLocation>
</comment>
<dbReference type="PROSITE" id="PS50157">
    <property type="entry name" value="ZINC_FINGER_C2H2_2"/>
    <property type="match status" value="4"/>
</dbReference>
<evidence type="ECO:0000259" key="11">
    <source>
        <dbReference type="PROSITE" id="PS50157"/>
    </source>
</evidence>
<feature type="compositionally biased region" description="Acidic residues" evidence="10">
    <location>
        <begin position="501"/>
        <end position="511"/>
    </location>
</feature>
<dbReference type="AlphaFoldDB" id="A0A0L7LQV9"/>
<dbReference type="InterPro" id="IPR036236">
    <property type="entry name" value="Znf_C2H2_sf"/>
</dbReference>
<feature type="domain" description="C2H2-type" evidence="11">
    <location>
        <begin position="331"/>
        <end position="359"/>
    </location>
</feature>
<organism evidence="12 13">
    <name type="scientific">Operophtera brumata</name>
    <name type="common">Winter moth</name>
    <name type="synonym">Phalaena brumata</name>
    <dbReference type="NCBI Taxonomy" id="104452"/>
    <lineage>
        <taxon>Eukaryota</taxon>
        <taxon>Metazoa</taxon>
        <taxon>Ecdysozoa</taxon>
        <taxon>Arthropoda</taxon>
        <taxon>Hexapoda</taxon>
        <taxon>Insecta</taxon>
        <taxon>Pterygota</taxon>
        <taxon>Neoptera</taxon>
        <taxon>Endopterygota</taxon>
        <taxon>Lepidoptera</taxon>
        <taxon>Glossata</taxon>
        <taxon>Ditrysia</taxon>
        <taxon>Geometroidea</taxon>
        <taxon>Geometridae</taxon>
        <taxon>Larentiinae</taxon>
        <taxon>Operophtera</taxon>
    </lineage>
</organism>
<evidence type="ECO:0000256" key="5">
    <source>
        <dbReference type="ARBA" id="ARBA00022833"/>
    </source>
</evidence>
<feature type="region of interest" description="Disordered" evidence="10">
    <location>
        <begin position="429"/>
        <end position="454"/>
    </location>
</feature>
<dbReference type="Gene3D" id="3.30.160.60">
    <property type="entry name" value="Classic Zinc Finger"/>
    <property type="match status" value="4"/>
</dbReference>
<dbReference type="FunFam" id="3.30.160.60:FF:000446">
    <property type="entry name" value="Zinc finger protein"/>
    <property type="match status" value="1"/>
</dbReference>
<evidence type="ECO:0000256" key="3">
    <source>
        <dbReference type="ARBA" id="ARBA00022737"/>
    </source>
</evidence>
<evidence type="ECO:0000256" key="6">
    <source>
        <dbReference type="ARBA" id="ARBA00023015"/>
    </source>
</evidence>
<evidence type="ECO:0000256" key="8">
    <source>
        <dbReference type="ARBA" id="ARBA00023242"/>
    </source>
</evidence>
<feature type="region of interest" description="Disordered" evidence="10">
    <location>
        <begin position="477"/>
        <end position="511"/>
    </location>
</feature>
<feature type="region of interest" description="Disordered" evidence="10">
    <location>
        <begin position="1"/>
        <end position="46"/>
    </location>
</feature>
<dbReference type="GO" id="GO:0001227">
    <property type="term" value="F:DNA-binding transcription repressor activity, RNA polymerase II-specific"/>
    <property type="evidence" value="ECO:0007669"/>
    <property type="project" value="TreeGrafter"/>
</dbReference>
<dbReference type="GO" id="GO:0002682">
    <property type="term" value="P:regulation of immune system process"/>
    <property type="evidence" value="ECO:0007669"/>
    <property type="project" value="TreeGrafter"/>
</dbReference>
<evidence type="ECO:0000313" key="13">
    <source>
        <dbReference type="Proteomes" id="UP000037510"/>
    </source>
</evidence>
<keyword evidence="3" id="KW-0677">Repeat</keyword>
<evidence type="ECO:0000256" key="4">
    <source>
        <dbReference type="ARBA" id="ARBA00022771"/>
    </source>
</evidence>
<feature type="domain" description="C2H2-type" evidence="11">
    <location>
        <begin position="303"/>
        <end position="330"/>
    </location>
</feature>
<gene>
    <name evidence="12" type="ORF">OBRU01_03366</name>
</gene>
<dbReference type="GO" id="GO:0005654">
    <property type="term" value="C:nucleoplasm"/>
    <property type="evidence" value="ECO:0007669"/>
    <property type="project" value="TreeGrafter"/>
</dbReference>
<dbReference type="EMBL" id="JTDY01000295">
    <property type="protein sequence ID" value="KOB77837.1"/>
    <property type="molecule type" value="Genomic_DNA"/>
</dbReference>
<sequence length="511" mass="58997">MDVDPLSSYEHYNAYQPPFPPQPNIPHPQPIPQTQPNIPHTQPIPQTQPNIPHTQPIPQTQPNIPNIPLSNQYPYKDYYQPNVLYNQNVPCAGQNNVQNATEVPLATEGQNPNARMTDDINTNQNTSTDQITMPIEEEDIKPDISKIKLKRVKKLKGKTSNYWNKKVTDKDFKFYGCSVCNISFQDLKELDAHVTMHSNRVTSYDIRVQNLKKRKQLMKQKKKKKRESKVKNEFELEIKPEDGYVGTEKAAEYNAQMDIMKNEDEKKFEDVAKEELADVKNDVKTIENGEMDKKKGNQKDEVYKCFACNKKFALSYYLKIHVRSHTDEKPYVCITCGQKFITASMLGRHNKRIHLAIRHQCRICYKFFNRTVFWLTDDIYYSVSDTGVGLRDEKPYVCNYCGQTFITASKLGRHNKRIHLAIRHQLQAETKKPKTEDPWGEWPLEAPLEAPGPTKVELEAPAVAKKMEPVEIKLEPEVLVEPGALPESEGFDETFERDPDSSDEDNVKEER</sequence>
<comment type="caution">
    <text evidence="12">The sequence shown here is derived from an EMBL/GenBank/DDBJ whole genome shotgun (WGS) entry which is preliminary data.</text>
</comment>
<evidence type="ECO:0000256" key="7">
    <source>
        <dbReference type="ARBA" id="ARBA00023163"/>
    </source>
</evidence>
<name>A0A0L7LQV9_OPEBR</name>
<dbReference type="SUPFAM" id="SSF57667">
    <property type="entry name" value="beta-beta-alpha zinc fingers"/>
    <property type="match status" value="2"/>
</dbReference>
<evidence type="ECO:0000313" key="12">
    <source>
        <dbReference type="EMBL" id="KOB77837.1"/>
    </source>
</evidence>
<protein>
    <recommendedName>
        <fullName evidence="11">C2H2-type domain-containing protein</fullName>
    </recommendedName>
</protein>
<evidence type="ECO:0000256" key="9">
    <source>
        <dbReference type="PROSITE-ProRule" id="PRU00042"/>
    </source>
</evidence>
<dbReference type="STRING" id="104452.A0A0L7LQV9"/>
<keyword evidence="13" id="KW-1185">Reference proteome</keyword>
<dbReference type="PANTHER" id="PTHR24399:SF23">
    <property type="entry name" value="C2H2-TYPE DOMAIN-CONTAINING PROTEIN"/>
    <property type="match status" value="1"/>
</dbReference>
<dbReference type="Proteomes" id="UP000037510">
    <property type="component" value="Unassembled WGS sequence"/>
</dbReference>
<dbReference type="GO" id="GO:0000978">
    <property type="term" value="F:RNA polymerase II cis-regulatory region sequence-specific DNA binding"/>
    <property type="evidence" value="ECO:0007669"/>
    <property type="project" value="TreeGrafter"/>
</dbReference>
<accession>A0A0L7LQV9</accession>
<evidence type="ECO:0000256" key="10">
    <source>
        <dbReference type="SAM" id="MobiDB-lite"/>
    </source>
</evidence>
<keyword evidence="6" id="KW-0805">Transcription regulation</keyword>
<keyword evidence="4 9" id="KW-0863">Zinc-finger</keyword>
<dbReference type="Pfam" id="PF00096">
    <property type="entry name" value="zf-C2H2"/>
    <property type="match status" value="2"/>
</dbReference>
<feature type="domain" description="C2H2-type" evidence="11">
    <location>
        <begin position="175"/>
        <end position="202"/>
    </location>
</feature>
<evidence type="ECO:0000256" key="2">
    <source>
        <dbReference type="ARBA" id="ARBA00022723"/>
    </source>
</evidence>
<keyword evidence="8" id="KW-0539">Nucleus</keyword>
<evidence type="ECO:0000256" key="1">
    <source>
        <dbReference type="ARBA" id="ARBA00004123"/>
    </source>
</evidence>
<dbReference type="SMART" id="SM00355">
    <property type="entry name" value="ZnF_C2H2"/>
    <property type="match status" value="4"/>
</dbReference>
<proteinExistence type="predicted"/>
<dbReference type="InterPro" id="IPR013087">
    <property type="entry name" value="Znf_C2H2_type"/>
</dbReference>
<feature type="compositionally biased region" description="Pro residues" evidence="10">
    <location>
        <begin position="17"/>
        <end position="33"/>
    </location>
</feature>
<feature type="domain" description="C2H2-type" evidence="11">
    <location>
        <begin position="396"/>
        <end position="424"/>
    </location>
</feature>
<keyword evidence="7" id="KW-0804">Transcription</keyword>
<dbReference type="PROSITE" id="PS00028">
    <property type="entry name" value="ZINC_FINGER_C2H2_1"/>
    <property type="match status" value="4"/>
</dbReference>
<keyword evidence="2" id="KW-0479">Metal-binding</keyword>
<reference evidence="12 13" key="1">
    <citation type="journal article" date="2015" name="Genome Biol. Evol.">
        <title>The genome of winter moth (Operophtera brumata) provides a genomic perspective on sexual dimorphism and phenology.</title>
        <authorList>
            <person name="Derks M.F."/>
            <person name="Smit S."/>
            <person name="Salis L."/>
            <person name="Schijlen E."/>
            <person name="Bossers A."/>
            <person name="Mateman C."/>
            <person name="Pijl A.S."/>
            <person name="de Ridder D."/>
            <person name="Groenen M.A."/>
            <person name="Visser M.E."/>
            <person name="Megens H.J."/>
        </authorList>
    </citation>
    <scope>NUCLEOTIDE SEQUENCE [LARGE SCALE GENOMIC DNA]</scope>
    <source>
        <strain evidence="12">WM2013NL</strain>
        <tissue evidence="12">Head and thorax</tissue>
    </source>
</reference>
<dbReference type="GO" id="GO:0008270">
    <property type="term" value="F:zinc ion binding"/>
    <property type="evidence" value="ECO:0007669"/>
    <property type="project" value="UniProtKB-KW"/>
</dbReference>
<dbReference type="GO" id="GO:0001817">
    <property type="term" value="P:regulation of cytokine production"/>
    <property type="evidence" value="ECO:0007669"/>
    <property type="project" value="TreeGrafter"/>
</dbReference>
<dbReference type="PANTHER" id="PTHR24399">
    <property type="entry name" value="ZINC FINGER AND BTB DOMAIN-CONTAINING"/>
    <property type="match status" value="1"/>
</dbReference>
<feature type="compositionally biased region" description="Low complexity" evidence="10">
    <location>
        <begin position="34"/>
        <end position="46"/>
    </location>
</feature>